<dbReference type="InterPro" id="IPR027417">
    <property type="entry name" value="P-loop_NTPase"/>
</dbReference>
<evidence type="ECO:0000256" key="8">
    <source>
        <dbReference type="ARBA" id="ARBA00022967"/>
    </source>
</evidence>
<organism evidence="11 12">
    <name type="scientific">Mesorhizobium kowhaii</name>
    <dbReference type="NCBI Taxonomy" id="1300272"/>
    <lineage>
        <taxon>Bacteria</taxon>
        <taxon>Pseudomonadati</taxon>
        <taxon>Pseudomonadota</taxon>
        <taxon>Alphaproteobacteria</taxon>
        <taxon>Hyphomicrobiales</taxon>
        <taxon>Phyllobacteriaceae</taxon>
        <taxon>Mesorhizobium</taxon>
    </lineage>
</organism>
<dbReference type="GO" id="GO:0005524">
    <property type="term" value="F:ATP binding"/>
    <property type="evidence" value="ECO:0007669"/>
    <property type="project" value="UniProtKB-KW"/>
</dbReference>
<keyword evidence="3" id="KW-1003">Cell membrane</keyword>
<evidence type="ECO:0000256" key="2">
    <source>
        <dbReference type="ARBA" id="ARBA00022448"/>
    </source>
</evidence>
<comment type="caution">
    <text evidence="11">The sequence shown here is derived from an EMBL/GenBank/DDBJ whole genome shotgun (WGS) entry which is preliminary data.</text>
</comment>
<evidence type="ECO:0000313" key="12">
    <source>
        <dbReference type="Proteomes" id="UP000248616"/>
    </source>
</evidence>
<dbReference type="PROSITE" id="PS00211">
    <property type="entry name" value="ABC_TRANSPORTER_1"/>
    <property type="match status" value="1"/>
</dbReference>
<keyword evidence="5" id="KW-0677">Repeat</keyword>
<dbReference type="InterPro" id="IPR017871">
    <property type="entry name" value="ABC_transporter-like_CS"/>
</dbReference>
<dbReference type="GO" id="GO:0016887">
    <property type="term" value="F:ATP hydrolysis activity"/>
    <property type="evidence" value="ECO:0007669"/>
    <property type="project" value="InterPro"/>
</dbReference>
<keyword evidence="6" id="KW-0547">Nucleotide-binding</keyword>
<dbReference type="PANTHER" id="PTHR43790:SF3">
    <property type="entry name" value="D-ALLOSE IMPORT ATP-BINDING PROTEIN ALSA-RELATED"/>
    <property type="match status" value="1"/>
</dbReference>
<comment type="similarity">
    <text evidence="1">Belongs to the ABC transporter superfamily.</text>
</comment>
<dbReference type="CDD" id="cd03216">
    <property type="entry name" value="ABC_Carb_Monos_I"/>
    <property type="match status" value="1"/>
</dbReference>
<evidence type="ECO:0000256" key="7">
    <source>
        <dbReference type="ARBA" id="ARBA00022840"/>
    </source>
</evidence>
<dbReference type="InterPro" id="IPR050107">
    <property type="entry name" value="ABC_carbohydrate_import_ATPase"/>
</dbReference>
<proteinExistence type="inferred from homology"/>
<evidence type="ECO:0000256" key="6">
    <source>
        <dbReference type="ARBA" id="ARBA00022741"/>
    </source>
</evidence>
<dbReference type="SUPFAM" id="SSF52540">
    <property type="entry name" value="P-loop containing nucleoside triphosphate hydrolases"/>
    <property type="match status" value="2"/>
</dbReference>
<dbReference type="SMART" id="SM00382">
    <property type="entry name" value="AAA"/>
    <property type="match status" value="2"/>
</dbReference>
<keyword evidence="8" id="KW-1278">Translocase</keyword>
<dbReference type="InterPro" id="IPR003593">
    <property type="entry name" value="AAA+_ATPase"/>
</dbReference>
<dbReference type="PANTHER" id="PTHR43790">
    <property type="entry name" value="CARBOHYDRATE TRANSPORT ATP-BINDING PROTEIN MG119-RELATED"/>
    <property type="match status" value="1"/>
</dbReference>
<protein>
    <recommendedName>
        <fullName evidence="10">ABC transporter domain-containing protein</fullName>
    </recommendedName>
</protein>
<feature type="domain" description="ABC transporter" evidence="10">
    <location>
        <begin position="252"/>
        <end position="493"/>
    </location>
</feature>
<evidence type="ECO:0000256" key="3">
    <source>
        <dbReference type="ARBA" id="ARBA00022475"/>
    </source>
</evidence>
<dbReference type="CDD" id="cd03215">
    <property type="entry name" value="ABC_Carb_Monos_II"/>
    <property type="match status" value="1"/>
</dbReference>
<name>A0A2W7CAQ2_9HYPH</name>
<gene>
    <name evidence="11" type="ORF">B5V02_08900</name>
</gene>
<evidence type="ECO:0000256" key="4">
    <source>
        <dbReference type="ARBA" id="ARBA00022597"/>
    </source>
</evidence>
<dbReference type="PROSITE" id="PS50893">
    <property type="entry name" value="ABC_TRANSPORTER_2"/>
    <property type="match status" value="2"/>
</dbReference>
<dbReference type="Proteomes" id="UP000248616">
    <property type="component" value="Unassembled WGS sequence"/>
</dbReference>
<dbReference type="AlphaFoldDB" id="A0A2W7CAQ2"/>
<feature type="domain" description="ABC transporter" evidence="10">
    <location>
        <begin position="11"/>
        <end position="239"/>
    </location>
</feature>
<keyword evidence="2" id="KW-0813">Transport</keyword>
<dbReference type="RefSeq" id="WP_111543883.1">
    <property type="nucleotide sequence ID" value="NZ_MZXV01000017.1"/>
</dbReference>
<dbReference type="OrthoDB" id="9805029at2"/>
<dbReference type="Gene3D" id="3.40.50.300">
    <property type="entry name" value="P-loop containing nucleotide triphosphate hydrolases"/>
    <property type="match status" value="2"/>
</dbReference>
<accession>A0A2W7CAQ2</accession>
<sequence length="494" mass="53884">MSRTIEERPLLVARNVTKTFGATVALKEFDLTVKPGQIHALIGENGAGKSTFIKVLAGINKPDEGTIEIVKSSRDHPAIVFIHQDLGLVPELSAAENIILGHEYPRMAGLIDWKAVYKTARESLAMVGADFDPATPVTELAVADRALVAIARALRLDARILVLDEPTATLPGNDVEKLFAVLKRLKSAGMGMIYVSHRLREVLTIADEVTVVRDGRRSFHGPVAGLTETNLIEHMIGAEAVQRHVRQPGKSDSDEDIVLTCRHLSASNLSDIAIEVRRGEIVGCVGLRGAGQDVLGRALSGITPFTGDVSLDGKTYKPRNVDDALRKGVSFITGDRDTAIVRTMTVQENLFLHPTRTSLSSWLRNRTEERKRAEQAVRDYDVRPRSPHKAIGELSGGNAQKVVFARGLESSPKLVVLDDPTAGVDMPTRYALYDLMRDHARKGISFIVASSDHDEVAAVCDRVYVFRAGRIAQILDDHPLDAEQIATLAQQEAA</sequence>
<evidence type="ECO:0000256" key="1">
    <source>
        <dbReference type="ARBA" id="ARBA00005417"/>
    </source>
</evidence>
<reference evidence="12" key="1">
    <citation type="submission" date="2017-03" db="EMBL/GenBank/DDBJ databases">
        <authorList>
            <person name="Safronova V.I."/>
            <person name="Sazanova A.L."/>
            <person name="Chirak E.R."/>
        </authorList>
    </citation>
    <scope>NUCLEOTIDE SEQUENCE [LARGE SCALE GENOMIC DNA]</scope>
    <source>
        <strain evidence="12">Ach-343</strain>
    </source>
</reference>
<evidence type="ECO:0000259" key="10">
    <source>
        <dbReference type="PROSITE" id="PS50893"/>
    </source>
</evidence>
<evidence type="ECO:0000256" key="9">
    <source>
        <dbReference type="ARBA" id="ARBA00023136"/>
    </source>
</evidence>
<evidence type="ECO:0000313" key="11">
    <source>
        <dbReference type="EMBL" id="PZV38768.1"/>
    </source>
</evidence>
<dbReference type="InterPro" id="IPR003439">
    <property type="entry name" value="ABC_transporter-like_ATP-bd"/>
</dbReference>
<dbReference type="Pfam" id="PF00005">
    <property type="entry name" value="ABC_tran"/>
    <property type="match status" value="2"/>
</dbReference>
<keyword evidence="7" id="KW-0067">ATP-binding</keyword>
<keyword evidence="12" id="KW-1185">Reference proteome</keyword>
<keyword evidence="9" id="KW-0472">Membrane</keyword>
<evidence type="ECO:0000256" key="5">
    <source>
        <dbReference type="ARBA" id="ARBA00022737"/>
    </source>
</evidence>
<keyword evidence="4" id="KW-0762">Sugar transport</keyword>
<dbReference type="EMBL" id="MZXV01000017">
    <property type="protein sequence ID" value="PZV38768.1"/>
    <property type="molecule type" value="Genomic_DNA"/>
</dbReference>